<evidence type="ECO:0000313" key="2">
    <source>
        <dbReference type="Proteomes" id="UP001054945"/>
    </source>
</evidence>
<dbReference type="Proteomes" id="UP001054945">
    <property type="component" value="Unassembled WGS sequence"/>
</dbReference>
<sequence>MIGPSWYYDWIKIGIMIGPSWYYDWIKVGIMIGPSWYYDWIKDGIKIGLKLLAMEEKYPEPRWTRIFTDGSQIDEIAGRHMSTLSCFPSLHV</sequence>
<gene>
    <name evidence="1" type="ORF">CEXT_537631</name>
</gene>
<dbReference type="AlphaFoldDB" id="A0AAV4UEI1"/>
<organism evidence="1 2">
    <name type="scientific">Caerostris extrusa</name>
    <name type="common">Bark spider</name>
    <name type="synonym">Caerostris bankana</name>
    <dbReference type="NCBI Taxonomy" id="172846"/>
    <lineage>
        <taxon>Eukaryota</taxon>
        <taxon>Metazoa</taxon>
        <taxon>Ecdysozoa</taxon>
        <taxon>Arthropoda</taxon>
        <taxon>Chelicerata</taxon>
        <taxon>Arachnida</taxon>
        <taxon>Araneae</taxon>
        <taxon>Araneomorphae</taxon>
        <taxon>Entelegynae</taxon>
        <taxon>Araneoidea</taxon>
        <taxon>Araneidae</taxon>
        <taxon>Caerostris</taxon>
    </lineage>
</organism>
<evidence type="ECO:0000313" key="1">
    <source>
        <dbReference type="EMBL" id="GIY56089.1"/>
    </source>
</evidence>
<reference evidence="1 2" key="1">
    <citation type="submission" date="2021-06" db="EMBL/GenBank/DDBJ databases">
        <title>Caerostris extrusa draft genome.</title>
        <authorList>
            <person name="Kono N."/>
            <person name="Arakawa K."/>
        </authorList>
    </citation>
    <scope>NUCLEOTIDE SEQUENCE [LARGE SCALE GENOMIC DNA]</scope>
</reference>
<accession>A0AAV4UEI1</accession>
<name>A0AAV4UEI1_CAEEX</name>
<keyword evidence="2" id="KW-1185">Reference proteome</keyword>
<protein>
    <submittedName>
        <fullName evidence="1">Uncharacterized protein</fullName>
    </submittedName>
</protein>
<comment type="caution">
    <text evidence="1">The sequence shown here is derived from an EMBL/GenBank/DDBJ whole genome shotgun (WGS) entry which is preliminary data.</text>
</comment>
<proteinExistence type="predicted"/>
<dbReference type="EMBL" id="BPLR01012728">
    <property type="protein sequence ID" value="GIY56089.1"/>
    <property type="molecule type" value="Genomic_DNA"/>
</dbReference>